<dbReference type="EMBL" id="CP017757">
    <property type="protein sequence ID" value="AQV92669.1"/>
    <property type="molecule type" value="Genomic_DNA"/>
</dbReference>
<dbReference type="Proteomes" id="UP000189627">
    <property type="component" value="Chromosome 1"/>
</dbReference>
<dbReference type="AlphaFoldDB" id="A0A1U9UJC7"/>
<dbReference type="OrthoDB" id="9131647at2"/>
<organism evidence="1 2">
    <name type="scientific">Cupriavidus necator</name>
    <name type="common">Alcaligenes eutrophus</name>
    <name type="synonym">Ralstonia eutropha</name>
    <dbReference type="NCBI Taxonomy" id="106590"/>
    <lineage>
        <taxon>Bacteria</taxon>
        <taxon>Pseudomonadati</taxon>
        <taxon>Pseudomonadota</taxon>
        <taxon>Betaproteobacteria</taxon>
        <taxon>Burkholderiales</taxon>
        <taxon>Burkholderiaceae</taxon>
        <taxon>Cupriavidus</taxon>
    </lineage>
</organism>
<accession>A0A1U9UJC7</accession>
<proteinExistence type="predicted"/>
<dbReference type="KEGG" id="cuh:BJN34_02030"/>
<evidence type="ECO:0000313" key="2">
    <source>
        <dbReference type="Proteomes" id="UP000189627"/>
    </source>
</evidence>
<dbReference type="RefSeq" id="WP_078198438.1">
    <property type="nucleotide sequence ID" value="NZ_CP017757.2"/>
</dbReference>
<sequence>MSYRDNEGEAVSPRYAPKPALWLGKIVTDIPPVVHALGKATCRTPDELLASLTRFGYPTYAIEDPDDCVTWYFSNDLQEAVALGLKWVEKDCALIQIPEDQDGEVVYAYVARGLEEDPDLEYLLYREGFWSAAGGDLNEAATPEIMTRLRIELFKFLARLGGGQFLLLDFSNPASVTRHLENWEKDLEP</sequence>
<evidence type="ECO:0000313" key="1">
    <source>
        <dbReference type="EMBL" id="AQV92669.1"/>
    </source>
</evidence>
<gene>
    <name evidence="1" type="ORF">BJN34_02030</name>
</gene>
<protein>
    <submittedName>
        <fullName evidence="1">Transposase</fullName>
    </submittedName>
</protein>
<reference evidence="2" key="1">
    <citation type="submission" date="2017-02" db="EMBL/GenBank/DDBJ databases">
        <title>Complete genome sequence of Cupriavidus necator strain NH9, a 3-chlorobenzoate degrader.</title>
        <authorList>
            <person name="Moriuchi R."/>
            <person name="Dohra H."/>
            <person name="Ogawa N."/>
        </authorList>
    </citation>
    <scope>NUCLEOTIDE SEQUENCE [LARGE SCALE GENOMIC DNA]</scope>
    <source>
        <strain evidence="2">NH9</strain>
    </source>
</reference>
<name>A0A1U9UJC7_CUPNE</name>